<organism evidence="7 8">
    <name type="scientific">Altericroceibacterium endophyticum</name>
    <dbReference type="NCBI Taxonomy" id="1808508"/>
    <lineage>
        <taxon>Bacteria</taxon>
        <taxon>Pseudomonadati</taxon>
        <taxon>Pseudomonadota</taxon>
        <taxon>Alphaproteobacteria</taxon>
        <taxon>Sphingomonadales</taxon>
        <taxon>Erythrobacteraceae</taxon>
        <taxon>Altericroceibacterium</taxon>
    </lineage>
</organism>
<sequence>MSRGHAAATRHAEMERDKHGLGGEVIQQYLRAVRGFFVGRVQPSEVDDMVQNVALRIQNRGAREGVDNPEGYIFQVARSVMIDQHRKNLSHHTKQHDSLEEWHHPVEEISPDRIVESADALQQVMNALQLLPERTRQAFVLHRFEHLSYSDIALEMGISMSAVEKHIMRAIRKLSVALE</sequence>
<dbReference type="PANTHER" id="PTHR43133">
    <property type="entry name" value="RNA POLYMERASE ECF-TYPE SIGMA FACTO"/>
    <property type="match status" value="1"/>
</dbReference>
<dbReference type="InterPro" id="IPR013249">
    <property type="entry name" value="RNA_pol_sigma70_r4_t2"/>
</dbReference>
<evidence type="ECO:0000256" key="2">
    <source>
        <dbReference type="ARBA" id="ARBA00023015"/>
    </source>
</evidence>
<dbReference type="GO" id="GO:0016987">
    <property type="term" value="F:sigma factor activity"/>
    <property type="evidence" value="ECO:0007669"/>
    <property type="project" value="UniProtKB-KW"/>
</dbReference>
<evidence type="ECO:0000256" key="4">
    <source>
        <dbReference type="ARBA" id="ARBA00023163"/>
    </source>
</evidence>
<feature type="domain" description="RNA polymerase sigma factor 70 region 4 type 2" evidence="6">
    <location>
        <begin position="122"/>
        <end position="174"/>
    </location>
</feature>
<gene>
    <name evidence="7" type="ORF">GRI91_11640</name>
</gene>
<dbReference type="Proteomes" id="UP000438476">
    <property type="component" value="Unassembled WGS sequence"/>
</dbReference>
<dbReference type="PANTHER" id="PTHR43133:SF63">
    <property type="entry name" value="RNA POLYMERASE SIGMA FACTOR FECI-RELATED"/>
    <property type="match status" value="1"/>
</dbReference>
<keyword evidence="8" id="KW-1185">Reference proteome</keyword>
<dbReference type="InterPro" id="IPR036388">
    <property type="entry name" value="WH-like_DNA-bd_sf"/>
</dbReference>
<dbReference type="Pfam" id="PF08281">
    <property type="entry name" value="Sigma70_r4_2"/>
    <property type="match status" value="1"/>
</dbReference>
<dbReference type="GO" id="GO:0006352">
    <property type="term" value="P:DNA-templated transcription initiation"/>
    <property type="evidence" value="ECO:0007669"/>
    <property type="project" value="InterPro"/>
</dbReference>
<keyword evidence="4" id="KW-0804">Transcription</keyword>
<dbReference type="InterPro" id="IPR014284">
    <property type="entry name" value="RNA_pol_sigma-70_dom"/>
</dbReference>
<keyword evidence="2" id="KW-0805">Transcription regulation</keyword>
<dbReference type="Gene3D" id="1.10.1740.10">
    <property type="match status" value="1"/>
</dbReference>
<name>A0A6I4T835_9SPHN</name>
<dbReference type="Pfam" id="PF04542">
    <property type="entry name" value="Sigma70_r2"/>
    <property type="match status" value="1"/>
</dbReference>
<dbReference type="InterPro" id="IPR013324">
    <property type="entry name" value="RNA_pol_sigma_r3/r4-like"/>
</dbReference>
<dbReference type="GO" id="GO:0003677">
    <property type="term" value="F:DNA binding"/>
    <property type="evidence" value="ECO:0007669"/>
    <property type="project" value="InterPro"/>
</dbReference>
<accession>A0A6I4T835</accession>
<dbReference type="NCBIfam" id="TIGR02937">
    <property type="entry name" value="sigma70-ECF"/>
    <property type="match status" value="1"/>
</dbReference>
<dbReference type="CDD" id="cd06171">
    <property type="entry name" value="Sigma70_r4"/>
    <property type="match status" value="1"/>
</dbReference>
<evidence type="ECO:0000313" key="7">
    <source>
        <dbReference type="EMBL" id="MXO66412.1"/>
    </source>
</evidence>
<dbReference type="InterPro" id="IPR013325">
    <property type="entry name" value="RNA_pol_sigma_r2"/>
</dbReference>
<evidence type="ECO:0000256" key="1">
    <source>
        <dbReference type="ARBA" id="ARBA00010641"/>
    </source>
</evidence>
<protein>
    <submittedName>
        <fullName evidence="7">Sigma-70 family RNA polymerase sigma factor</fullName>
    </submittedName>
</protein>
<dbReference type="EMBL" id="WTYT01000005">
    <property type="protein sequence ID" value="MXO66412.1"/>
    <property type="molecule type" value="Genomic_DNA"/>
</dbReference>
<dbReference type="Gene3D" id="1.10.10.10">
    <property type="entry name" value="Winged helix-like DNA-binding domain superfamily/Winged helix DNA-binding domain"/>
    <property type="match status" value="1"/>
</dbReference>
<keyword evidence="3" id="KW-0731">Sigma factor</keyword>
<comment type="caution">
    <text evidence="7">The sequence shown here is derived from an EMBL/GenBank/DDBJ whole genome shotgun (WGS) entry which is preliminary data.</text>
</comment>
<feature type="domain" description="RNA polymerase sigma-70 region 2" evidence="5">
    <location>
        <begin position="26"/>
        <end position="88"/>
    </location>
</feature>
<dbReference type="AlphaFoldDB" id="A0A6I4T835"/>
<evidence type="ECO:0000256" key="3">
    <source>
        <dbReference type="ARBA" id="ARBA00023082"/>
    </source>
</evidence>
<evidence type="ECO:0000259" key="5">
    <source>
        <dbReference type="Pfam" id="PF04542"/>
    </source>
</evidence>
<dbReference type="OrthoDB" id="7628065at2"/>
<evidence type="ECO:0000259" key="6">
    <source>
        <dbReference type="Pfam" id="PF08281"/>
    </source>
</evidence>
<reference evidence="7 8" key="1">
    <citation type="submission" date="2019-12" db="EMBL/GenBank/DDBJ databases">
        <title>Genomic-based taxomic classification of the family Erythrobacteraceae.</title>
        <authorList>
            <person name="Xu L."/>
        </authorList>
    </citation>
    <scope>NUCLEOTIDE SEQUENCE [LARGE SCALE GENOMIC DNA]</scope>
    <source>
        <strain evidence="7 8">LMG 29518</strain>
    </source>
</reference>
<proteinExistence type="inferred from homology"/>
<dbReference type="SUPFAM" id="SSF88659">
    <property type="entry name" value="Sigma3 and sigma4 domains of RNA polymerase sigma factors"/>
    <property type="match status" value="1"/>
</dbReference>
<dbReference type="InterPro" id="IPR007627">
    <property type="entry name" value="RNA_pol_sigma70_r2"/>
</dbReference>
<comment type="similarity">
    <text evidence="1">Belongs to the sigma-70 factor family. ECF subfamily.</text>
</comment>
<dbReference type="InterPro" id="IPR039425">
    <property type="entry name" value="RNA_pol_sigma-70-like"/>
</dbReference>
<dbReference type="SUPFAM" id="SSF88946">
    <property type="entry name" value="Sigma2 domain of RNA polymerase sigma factors"/>
    <property type="match status" value="1"/>
</dbReference>
<evidence type="ECO:0000313" key="8">
    <source>
        <dbReference type="Proteomes" id="UP000438476"/>
    </source>
</evidence>